<keyword evidence="2" id="KW-1185">Reference proteome</keyword>
<sequence length="633" mass="64670">ELGVQLVSVGKGPPLLRVLGFKRDIRVVARDVQQVVDSKIADGRLALQCRDGRQTLQVVLSKAQPAQLELVLRSLRGGGAAGAQSAASAGGGAPPQKRARTIATPARGAPAGSAGPSAEATKAAAGLEAAAGPGPRASAAISLCDFSEEVLRLVVSFEAPGRLQRLWEACSLLDVFARARQPAFRLMPSRGAAVPPDLVIQRVARHTMIRELDLCGYQDLPASATKPLADALGGGGGGGLRKLCLRGCKALTDAAVRRLLLSCPRLEVLDLLEVPRLSDQALQAPLGELRMLLVGTLGRPQVAVESASEQSRKRLIGTVVALGSCAPGPQQPRQQRVLGTCDFTSALLARLARPPAGPASAAGGPREGAGAAPVGGCPLLEHVVFAHCAEVRVLPRLSATLRHLDLRGASLQLPAAAAESWRPLAGCRQLAVLNLAHNALLGASAIAACVGSRVRMWPPMSALDLSDTSADSGLLAALPAKQPRLSHLRASGCRGLSDEVLAAWLGGLAWLQVLDVSHCDALDEPFALVAAAPAGADAPAPAPRLRLLGVGGTRLATCIEETRRALGRVAPGAVARTTALDLFDGYRLLPPTLCGDGGGAAQVAPSGAAPDAAAAAGGAGGARRASAWARAGS</sequence>
<dbReference type="SUPFAM" id="SSF52047">
    <property type="entry name" value="RNI-like"/>
    <property type="match status" value="1"/>
</dbReference>
<dbReference type="PANTHER" id="PTHR13318">
    <property type="entry name" value="PARTNER OF PAIRED, ISOFORM B-RELATED"/>
    <property type="match status" value="1"/>
</dbReference>
<dbReference type="Gene3D" id="3.80.10.10">
    <property type="entry name" value="Ribonuclease Inhibitor"/>
    <property type="match status" value="2"/>
</dbReference>
<evidence type="ECO:0000313" key="1">
    <source>
        <dbReference type="EMBL" id="CAK0896855.1"/>
    </source>
</evidence>
<comment type="caution">
    <text evidence="1">The sequence shown here is derived from an EMBL/GenBank/DDBJ whole genome shotgun (WGS) entry which is preliminary data.</text>
</comment>
<gene>
    <name evidence="1" type="ORF">PCOR1329_LOCUS75199</name>
</gene>
<name>A0ABN9XBD3_9DINO</name>
<accession>A0ABN9XBD3</accession>
<organism evidence="1 2">
    <name type="scientific">Prorocentrum cordatum</name>
    <dbReference type="NCBI Taxonomy" id="2364126"/>
    <lineage>
        <taxon>Eukaryota</taxon>
        <taxon>Sar</taxon>
        <taxon>Alveolata</taxon>
        <taxon>Dinophyceae</taxon>
        <taxon>Prorocentrales</taxon>
        <taxon>Prorocentraceae</taxon>
        <taxon>Prorocentrum</taxon>
    </lineage>
</organism>
<dbReference type="EMBL" id="CAUYUJ010020248">
    <property type="protein sequence ID" value="CAK0896855.1"/>
    <property type="molecule type" value="Genomic_DNA"/>
</dbReference>
<feature type="non-terminal residue" evidence="1">
    <location>
        <position position="1"/>
    </location>
</feature>
<dbReference type="InterPro" id="IPR006553">
    <property type="entry name" value="Leu-rich_rpt_Cys-con_subtyp"/>
</dbReference>
<dbReference type="InterPro" id="IPR032675">
    <property type="entry name" value="LRR_dom_sf"/>
</dbReference>
<dbReference type="SMART" id="SM00367">
    <property type="entry name" value="LRR_CC"/>
    <property type="match status" value="4"/>
</dbReference>
<reference evidence="1" key="1">
    <citation type="submission" date="2023-10" db="EMBL/GenBank/DDBJ databases">
        <authorList>
            <person name="Chen Y."/>
            <person name="Shah S."/>
            <person name="Dougan E. K."/>
            <person name="Thang M."/>
            <person name="Chan C."/>
        </authorList>
    </citation>
    <scope>NUCLEOTIDE SEQUENCE [LARGE SCALE GENOMIC DNA]</scope>
</reference>
<evidence type="ECO:0000313" key="2">
    <source>
        <dbReference type="Proteomes" id="UP001189429"/>
    </source>
</evidence>
<protein>
    <submittedName>
        <fullName evidence="1">Uncharacterized protein</fullName>
    </submittedName>
</protein>
<proteinExistence type="predicted"/>
<dbReference type="Proteomes" id="UP001189429">
    <property type="component" value="Unassembled WGS sequence"/>
</dbReference>